<dbReference type="AlphaFoldDB" id="A0A316DW02"/>
<dbReference type="SUPFAM" id="SSF141694">
    <property type="entry name" value="AF2212/PG0164-like"/>
    <property type="match status" value="1"/>
</dbReference>
<dbReference type="Pfam" id="PF13376">
    <property type="entry name" value="OmdA"/>
    <property type="match status" value="1"/>
</dbReference>
<dbReference type="Pfam" id="PF08922">
    <property type="entry name" value="DUF1905"/>
    <property type="match status" value="1"/>
</dbReference>
<evidence type="ECO:0000313" key="1">
    <source>
        <dbReference type="EMBL" id="PWK22105.1"/>
    </source>
</evidence>
<organism evidence="1 2">
    <name type="scientific">Arcicella aurantiaca</name>
    <dbReference type="NCBI Taxonomy" id="591202"/>
    <lineage>
        <taxon>Bacteria</taxon>
        <taxon>Pseudomonadati</taxon>
        <taxon>Bacteroidota</taxon>
        <taxon>Cytophagia</taxon>
        <taxon>Cytophagales</taxon>
        <taxon>Flectobacillaceae</taxon>
        <taxon>Arcicella</taxon>
    </lineage>
</organism>
<dbReference type="Proteomes" id="UP000245489">
    <property type="component" value="Unassembled WGS sequence"/>
</dbReference>
<proteinExistence type="predicted"/>
<accession>A0A316DW02</accession>
<dbReference type="InterPro" id="IPR037079">
    <property type="entry name" value="AF2212/PG0164-like_sf"/>
</dbReference>
<comment type="caution">
    <text evidence="1">The sequence shown here is derived from an EMBL/GenBank/DDBJ whole genome shotgun (WGS) entry which is preliminary data.</text>
</comment>
<gene>
    <name evidence="1" type="ORF">LV89_03490</name>
</gene>
<name>A0A316DW02_9BACT</name>
<dbReference type="InterPro" id="IPR015018">
    <property type="entry name" value="DUF1905"/>
</dbReference>
<protein>
    <submittedName>
        <fullName evidence="1">Bacteriocin resistance YdeI/OmpD-like protein</fullName>
    </submittedName>
</protein>
<sequence length="168" mass="19321">MIEFKTILQKFGEKGEKTGWTYVEIPADIAQQIKANTKLGYRVKGFIDDFAIKLVALIPMGEGDFVIPINAQMRKGIRKEEGAMVALKLEEDTDELPQSEELMICLEDEPKALEAFLKMPKSHQNYYSKWIESAKTIETKTKRITMTVHGLAMGMNYGEMMRYYKNLR</sequence>
<dbReference type="Gene3D" id="2.40.30.100">
    <property type="entry name" value="AF2212/PG0164-like"/>
    <property type="match status" value="1"/>
</dbReference>
<dbReference type="OrthoDB" id="9800461at2"/>
<dbReference type="RefSeq" id="WP_109744183.1">
    <property type="nucleotide sequence ID" value="NZ_QGGO01000021.1"/>
</dbReference>
<reference evidence="1 2" key="1">
    <citation type="submission" date="2018-05" db="EMBL/GenBank/DDBJ databases">
        <title>Genomic Encyclopedia of Archaeal and Bacterial Type Strains, Phase II (KMG-II): from individual species to whole genera.</title>
        <authorList>
            <person name="Goeker M."/>
        </authorList>
    </citation>
    <scope>NUCLEOTIDE SEQUENCE [LARGE SCALE GENOMIC DNA]</scope>
    <source>
        <strain evidence="1 2">DSM 22214</strain>
    </source>
</reference>
<evidence type="ECO:0000313" key="2">
    <source>
        <dbReference type="Proteomes" id="UP000245489"/>
    </source>
</evidence>
<keyword evidence="2" id="KW-1185">Reference proteome</keyword>
<dbReference type="EMBL" id="QGGO01000021">
    <property type="protein sequence ID" value="PWK22105.1"/>
    <property type="molecule type" value="Genomic_DNA"/>
</dbReference>